<dbReference type="Proteomes" id="UP000324222">
    <property type="component" value="Unassembled WGS sequence"/>
</dbReference>
<name>A0A5B7I617_PORTR</name>
<dbReference type="EMBL" id="VSRR010043094">
    <property type="protein sequence ID" value="MPC76318.1"/>
    <property type="molecule type" value="Genomic_DNA"/>
</dbReference>
<reference evidence="2 3" key="1">
    <citation type="submission" date="2019-05" db="EMBL/GenBank/DDBJ databases">
        <title>Another draft genome of Portunus trituberculatus and its Hox gene families provides insights of decapod evolution.</title>
        <authorList>
            <person name="Jeong J.-H."/>
            <person name="Song I."/>
            <person name="Kim S."/>
            <person name="Choi T."/>
            <person name="Kim D."/>
            <person name="Ryu S."/>
            <person name="Kim W."/>
        </authorList>
    </citation>
    <scope>NUCLEOTIDE SEQUENCE [LARGE SCALE GENOMIC DNA]</scope>
    <source>
        <tissue evidence="2">Muscle</tissue>
    </source>
</reference>
<evidence type="ECO:0000313" key="3">
    <source>
        <dbReference type="Proteomes" id="UP000324222"/>
    </source>
</evidence>
<comment type="caution">
    <text evidence="2">The sequence shown here is derived from an EMBL/GenBank/DDBJ whole genome shotgun (WGS) entry which is preliminary data.</text>
</comment>
<feature type="region of interest" description="Disordered" evidence="1">
    <location>
        <begin position="1"/>
        <end position="66"/>
    </location>
</feature>
<accession>A0A5B7I617</accession>
<sequence>MATDYIQGKLHRPRTSTATRKEATRAREVDSSGRKVGKRGTPAAPPRTLTHTLPPPQSGAYWPPLRSTPPHLHVSHRAFTPVLVMQRTCRQV</sequence>
<protein>
    <submittedName>
        <fullName evidence="2">Uncharacterized protein</fullName>
    </submittedName>
</protein>
<evidence type="ECO:0000313" key="2">
    <source>
        <dbReference type="EMBL" id="MPC76318.1"/>
    </source>
</evidence>
<gene>
    <name evidence="2" type="ORF">E2C01_070728</name>
</gene>
<dbReference type="AlphaFoldDB" id="A0A5B7I617"/>
<organism evidence="2 3">
    <name type="scientific">Portunus trituberculatus</name>
    <name type="common">Swimming crab</name>
    <name type="synonym">Neptunus trituberculatus</name>
    <dbReference type="NCBI Taxonomy" id="210409"/>
    <lineage>
        <taxon>Eukaryota</taxon>
        <taxon>Metazoa</taxon>
        <taxon>Ecdysozoa</taxon>
        <taxon>Arthropoda</taxon>
        <taxon>Crustacea</taxon>
        <taxon>Multicrustacea</taxon>
        <taxon>Malacostraca</taxon>
        <taxon>Eumalacostraca</taxon>
        <taxon>Eucarida</taxon>
        <taxon>Decapoda</taxon>
        <taxon>Pleocyemata</taxon>
        <taxon>Brachyura</taxon>
        <taxon>Eubrachyura</taxon>
        <taxon>Portunoidea</taxon>
        <taxon>Portunidae</taxon>
        <taxon>Portuninae</taxon>
        <taxon>Portunus</taxon>
    </lineage>
</organism>
<proteinExistence type="predicted"/>
<keyword evidence="3" id="KW-1185">Reference proteome</keyword>
<feature type="compositionally biased region" description="Basic and acidic residues" evidence="1">
    <location>
        <begin position="19"/>
        <end position="33"/>
    </location>
</feature>
<evidence type="ECO:0000256" key="1">
    <source>
        <dbReference type="SAM" id="MobiDB-lite"/>
    </source>
</evidence>